<comment type="caution">
    <text evidence="12">The sequence shown here is derived from an EMBL/GenBank/DDBJ whole genome shotgun (WGS) entry which is preliminary data.</text>
</comment>
<comment type="function">
    <text evidence="1 9">May be involved in recombinational repair of damaged DNA.</text>
</comment>
<organism evidence="12 13">
    <name type="scientific">Rhodovibrio salinarum</name>
    <dbReference type="NCBI Taxonomy" id="1087"/>
    <lineage>
        <taxon>Bacteria</taxon>
        <taxon>Pseudomonadati</taxon>
        <taxon>Pseudomonadota</taxon>
        <taxon>Alphaproteobacteria</taxon>
        <taxon>Rhodospirillales</taxon>
        <taxon>Rhodovibrionaceae</taxon>
        <taxon>Rhodovibrio</taxon>
    </lineage>
</organism>
<dbReference type="GO" id="GO:0006310">
    <property type="term" value="P:DNA recombination"/>
    <property type="evidence" value="ECO:0007669"/>
    <property type="project" value="InterPro"/>
</dbReference>
<evidence type="ECO:0000256" key="6">
    <source>
        <dbReference type="ARBA" id="ARBA00022840"/>
    </source>
</evidence>
<dbReference type="Gene3D" id="3.40.50.300">
    <property type="entry name" value="P-loop containing nucleotide triphosphate hydrolases"/>
    <property type="match status" value="2"/>
</dbReference>
<dbReference type="PANTHER" id="PTHR11059:SF0">
    <property type="entry name" value="DNA REPAIR PROTEIN RECN"/>
    <property type="match status" value="1"/>
</dbReference>
<dbReference type="FunFam" id="3.40.50.300:FF:000319">
    <property type="entry name" value="DNA repair protein RecN"/>
    <property type="match status" value="1"/>
</dbReference>
<evidence type="ECO:0000256" key="3">
    <source>
        <dbReference type="ARBA" id="ARBA00021315"/>
    </source>
</evidence>
<sequence>MLRSLAIRDVVLIHRLELEFTPGLCALTGETGAGKSILLDSLGLALGNRADSGLLRPGAEQARVTAAFDLANGHPVRDVLAEHDIEIDDDQLVMRRVLSKDGRGRAYVNDQPVSVTLLRRLADHLVEIQGQFEQRGLLNAANHRSLLDAYGGLRERAQQVAARYEDWRQALDTYRTAQAELEQARQDEAYLRHEVDELDQLQPQPGEEQQLADQRNRLMNAEKLVDAFNAAEAELTGGEQGRGAEDSLASARRALERIADQAGDDIQAALEALDRAMSETEDALARLRSLSSEIELDSGRQQEIEERYFALKDLSRKHGCEVDELPDVHARLQERLNAIDSGGAHLQALSDAADQARQAFHEEAQALSEARGEAAGRLDAAINAELPPLKLEKATFKTRLQPLEEDDWGPNGIERVSFEVATNPGAHPGPLNKIASGGELSRFLLALKVVLAQVSPERSLVFDEVDSGIGGAAAAAVGDRLARLSEGRQLLVVTHSPQVAARADHHFRVAKASDGEATVTDVSQLSEDQRREEIARMLSGTHVTDEARAAAAKLMGAA</sequence>
<gene>
    <name evidence="12" type="primary">recN</name>
    <name evidence="12" type="ORF">CKO21_04535</name>
</gene>
<dbReference type="GO" id="GO:0043590">
    <property type="term" value="C:bacterial nucleoid"/>
    <property type="evidence" value="ECO:0007669"/>
    <property type="project" value="TreeGrafter"/>
</dbReference>
<protein>
    <recommendedName>
        <fullName evidence="3 9">DNA repair protein RecN</fullName>
    </recommendedName>
    <alternativeName>
        <fullName evidence="8 9">Recombination protein N</fullName>
    </alternativeName>
</protein>
<dbReference type="FunFam" id="3.40.50.300:FF:000356">
    <property type="entry name" value="DNA repair protein RecN"/>
    <property type="match status" value="1"/>
</dbReference>
<dbReference type="GO" id="GO:0006281">
    <property type="term" value="P:DNA repair"/>
    <property type="evidence" value="ECO:0007669"/>
    <property type="project" value="UniProtKB-KW"/>
</dbReference>
<keyword evidence="6" id="KW-0067">ATP-binding</keyword>
<feature type="domain" description="RecF/RecN/SMC N-terminal" evidence="11">
    <location>
        <begin position="12"/>
        <end position="515"/>
    </location>
</feature>
<evidence type="ECO:0000256" key="2">
    <source>
        <dbReference type="ARBA" id="ARBA00009441"/>
    </source>
</evidence>
<dbReference type="GO" id="GO:0009432">
    <property type="term" value="P:SOS response"/>
    <property type="evidence" value="ECO:0007669"/>
    <property type="project" value="UniProtKB-ARBA"/>
</dbReference>
<dbReference type="CDD" id="cd03241">
    <property type="entry name" value="ABC_RecN"/>
    <property type="match status" value="2"/>
</dbReference>
<dbReference type="InterPro" id="IPR003395">
    <property type="entry name" value="RecF/RecN/SMC_N"/>
</dbReference>
<evidence type="ECO:0000256" key="8">
    <source>
        <dbReference type="ARBA" id="ARBA00033408"/>
    </source>
</evidence>
<dbReference type="EMBL" id="NRRE01000017">
    <property type="protein sequence ID" value="MBK1696509.1"/>
    <property type="molecule type" value="Genomic_DNA"/>
</dbReference>
<evidence type="ECO:0000256" key="1">
    <source>
        <dbReference type="ARBA" id="ARBA00003618"/>
    </source>
</evidence>
<evidence type="ECO:0000313" key="13">
    <source>
        <dbReference type="Proteomes" id="UP000778970"/>
    </source>
</evidence>
<evidence type="ECO:0000256" key="4">
    <source>
        <dbReference type="ARBA" id="ARBA00022741"/>
    </source>
</evidence>
<name>A0A934UZK6_9PROT</name>
<evidence type="ECO:0000313" key="12">
    <source>
        <dbReference type="EMBL" id="MBK1696509.1"/>
    </source>
</evidence>
<dbReference type="PANTHER" id="PTHR11059">
    <property type="entry name" value="DNA REPAIR PROTEIN RECN"/>
    <property type="match status" value="1"/>
</dbReference>
<dbReference type="GO" id="GO:0005524">
    <property type="term" value="F:ATP binding"/>
    <property type="evidence" value="ECO:0007669"/>
    <property type="project" value="UniProtKB-KW"/>
</dbReference>
<dbReference type="Proteomes" id="UP000778970">
    <property type="component" value="Unassembled WGS sequence"/>
</dbReference>
<dbReference type="SUPFAM" id="SSF52540">
    <property type="entry name" value="P-loop containing nucleoside triphosphate hydrolases"/>
    <property type="match status" value="1"/>
</dbReference>
<evidence type="ECO:0000256" key="10">
    <source>
        <dbReference type="SAM" id="Coils"/>
    </source>
</evidence>
<evidence type="ECO:0000256" key="5">
    <source>
        <dbReference type="ARBA" id="ARBA00022763"/>
    </source>
</evidence>
<keyword evidence="5 9" id="KW-0227">DNA damage</keyword>
<keyword evidence="10" id="KW-0175">Coiled coil</keyword>
<keyword evidence="7 9" id="KW-0234">DNA repair</keyword>
<dbReference type="Pfam" id="PF02463">
    <property type="entry name" value="SMC_N"/>
    <property type="match status" value="1"/>
</dbReference>
<dbReference type="RefSeq" id="WP_027289368.1">
    <property type="nucleotide sequence ID" value="NZ_NRRE01000017.1"/>
</dbReference>
<reference evidence="12" key="1">
    <citation type="submission" date="2017-08" db="EMBL/GenBank/DDBJ databases">
        <authorList>
            <person name="Imhoff J.F."/>
            <person name="Rahn T."/>
            <person name="Kuenzel S."/>
            <person name="Neulinger S.C."/>
        </authorList>
    </citation>
    <scope>NUCLEOTIDE SEQUENCE</scope>
    <source>
        <strain evidence="12">DSM 9154</strain>
    </source>
</reference>
<proteinExistence type="inferred from homology"/>
<evidence type="ECO:0000256" key="9">
    <source>
        <dbReference type="PIRNR" id="PIRNR003128"/>
    </source>
</evidence>
<comment type="similarity">
    <text evidence="2 9">Belongs to the RecN family.</text>
</comment>
<dbReference type="NCBIfam" id="TIGR00634">
    <property type="entry name" value="recN"/>
    <property type="match status" value="1"/>
</dbReference>
<evidence type="ECO:0000259" key="11">
    <source>
        <dbReference type="Pfam" id="PF02463"/>
    </source>
</evidence>
<dbReference type="PIRSF" id="PIRSF003128">
    <property type="entry name" value="RecN"/>
    <property type="match status" value="1"/>
</dbReference>
<evidence type="ECO:0000256" key="7">
    <source>
        <dbReference type="ARBA" id="ARBA00023204"/>
    </source>
</evidence>
<feature type="coiled-coil region" evidence="10">
    <location>
        <begin position="259"/>
        <end position="293"/>
    </location>
</feature>
<keyword evidence="4" id="KW-0547">Nucleotide-binding</keyword>
<dbReference type="NCBIfam" id="NF008121">
    <property type="entry name" value="PRK10869.1"/>
    <property type="match status" value="1"/>
</dbReference>
<reference evidence="12" key="2">
    <citation type="journal article" date="2020" name="Microorganisms">
        <title>Osmotic Adaptation and Compatible Solute Biosynthesis of Phototrophic Bacteria as Revealed from Genome Analyses.</title>
        <authorList>
            <person name="Imhoff J.F."/>
            <person name="Rahn T."/>
            <person name="Kunzel S."/>
            <person name="Keller A."/>
            <person name="Neulinger S.C."/>
        </authorList>
    </citation>
    <scope>NUCLEOTIDE SEQUENCE</scope>
    <source>
        <strain evidence="12">DSM 9154</strain>
    </source>
</reference>
<dbReference type="AlphaFoldDB" id="A0A934UZK6"/>
<dbReference type="InterPro" id="IPR027417">
    <property type="entry name" value="P-loop_NTPase"/>
</dbReference>
<feature type="coiled-coil region" evidence="10">
    <location>
        <begin position="164"/>
        <end position="231"/>
    </location>
</feature>
<accession>A0A934UZK6</accession>
<dbReference type="InterPro" id="IPR004604">
    <property type="entry name" value="DNA_recomb/repair_RecN"/>
</dbReference>
<keyword evidence="13" id="KW-1185">Reference proteome</keyword>